<sequence>MKHYLWLFMLACPVLLAETVDIHDFPKGALGILSVERLTQGSLLWMQGRVGEGSYTTADSEGRHCTVKVPVVVGRVANTGLGIDSVTGLSIIVMNQQLSDALIKGERINSNEWHFAGMAEQLSADGYIVKGIEADEGFVLNSKRRWISWLLDDKPALNCR</sequence>
<gene>
    <name evidence="2" type="ORF">D9F05_17250</name>
</gene>
<keyword evidence="1" id="KW-0732">Signal</keyword>
<evidence type="ECO:0000256" key="1">
    <source>
        <dbReference type="SAM" id="SignalP"/>
    </source>
</evidence>
<protein>
    <submittedName>
        <fullName evidence="2">Uncharacterized protein</fullName>
    </submittedName>
</protein>
<feature type="chain" id="PRO_5017992771" evidence="1">
    <location>
        <begin position="18"/>
        <end position="160"/>
    </location>
</feature>
<dbReference type="EMBL" id="RNRV01000035">
    <property type="protein sequence ID" value="MHO06089.1"/>
    <property type="molecule type" value="Genomic_DNA"/>
</dbReference>
<comment type="caution">
    <text evidence="2">The sequence shown here is derived from an EMBL/GenBank/DDBJ whole genome shotgun (WGS) entry which is preliminary data.</text>
</comment>
<organism evidence="2">
    <name type="scientific">Escherichia coli</name>
    <dbReference type="NCBI Taxonomy" id="562"/>
    <lineage>
        <taxon>Bacteria</taxon>
        <taxon>Pseudomonadati</taxon>
        <taxon>Pseudomonadota</taxon>
        <taxon>Gammaproteobacteria</taxon>
        <taxon>Enterobacterales</taxon>
        <taxon>Enterobacteriaceae</taxon>
        <taxon>Escherichia</taxon>
    </lineage>
</organism>
<proteinExistence type="predicted"/>
<reference evidence="2" key="1">
    <citation type="submission" date="2018-10" db="EMBL/GenBank/DDBJ databases">
        <authorList>
            <consortium name="NARMS: The National Antimicrobial Resistance Monitoring System"/>
        </authorList>
    </citation>
    <scope>NUCLEOTIDE SEQUENCE [LARGE SCALE GENOMIC DNA]</scope>
    <source>
        <strain evidence="2">CVM N17EC0388</strain>
    </source>
</reference>
<evidence type="ECO:0000313" key="2">
    <source>
        <dbReference type="EMBL" id="MHO06089.1"/>
    </source>
</evidence>
<accession>A0A3L0W4E7</accession>
<dbReference type="AlphaFoldDB" id="A0A3L0W4E7"/>
<name>A0A3L0W4E7_ECOLX</name>
<feature type="signal peptide" evidence="1">
    <location>
        <begin position="1"/>
        <end position="17"/>
    </location>
</feature>